<keyword evidence="3" id="KW-0012">Acyltransferase</keyword>
<feature type="transmembrane region" description="Helical" evidence="1">
    <location>
        <begin position="70"/>
        <end position="93"/>
    </location>
</feature>
<feature type="transmembrane region" description="Helical" evidence="1">
    <location>
        <begin position="163"/>
        <end position="182"/>
    </location>
</feature>
<keyword evidence="1" id="KW-1133">Transmembrane helix</keyword>
<keyword evidence="1" id="KW-0812">Transmembrane</keyword>
<protein>
    <submittedName>
        <fullName evidence="3">Acyltransferase</fullName>
    </submittedName>
</protein>
<feature type="transmembrane region" description="Helical" evidence="1">
    <location>
        <begin position="139"/>
        <end position="156"/>
    </location>
</feature>
<feature type="domain" description="Acyltransferase 3" evidence="2">
    <location>
        <begin position="7"/>
        <end position="324"/>
    </location>
</feature>
<organism evidence="3 4">
    <name type="scientific">Sphingomonas citri</name>
    <dbReference type="NCBI Taxonomy" id="2862499"/>
    <lineage>
        <taxon>Bacteria</taxon>
        <taxon>Pseudomonadati</taxon>
        <taxon>Pseudomonadota</taxon>
        <taxon>Alphaproteobacteria</taxon>
        <taxon>Sphingomonadales</taxon>
        <taxon>Sphingomonadaceae</taxon>
        <taxon>Sphingomonas</taxon>
    </lineage>
</organism>
<keyword evidence="4" id="KW-1185">Reference proteome</keyword>
<comment type="caution">
    <text evidence="3">The sequence shown here is derived from an EMBL/GenBank/DDBJ whole genome shotgun (WGS) entry which is preliminary data.</text>
</comment>
<dbReference type="RefSeq" id="WP_219748780.1">
    <property type="nucleotide sequence ID" value="NZ_JAHXZN010000003.1"/>
</dbReference>
<feature type="transmembrane region" description="Helical" evidence="1">
    <location>
        <begin position="288"/>
        <end position="306"/>
    </location>
</feature>
<proteinExistence type="predicted"/>
<sequence>MGHIAPLDGIRACAVAIVMLSHAGLERIVPGGLGVSAFFFLSGYLITTLMRVEQTRTQAVSLRGFYARRVLRIVPPMWITLGLGLLLVLAGVLPASGGNGLDGRGLAAQFLFLNNYTDSFGLSGAVPGMPVWSLAVEEHYYLAFPLLYVAVLRRLPNARAAQLCLALCVLVLLVRGAHALAGDPLDQLYYWSHTRVDSILAGSCLALHRNPVLDGTAAWRPRRREIVLAAALLLATLAIRNELFRQTVRYSLQSLSFFVLFAAVLQSRGRVARWLSSAPMKLVGDYSYSLYLSHLLLLTLVMALTGTASRGAAALIAYPLAFVYAAAMYRWVDQPLARVRRSLHRGGYRLRPMAARTVVV</sequence>
<dbReference type="GO" id="GO:0016746">
    <property type="term" value="F:acyltransferase activity"/>
    <property type="evidence" value="ECO:0007669"/>
    <property type="project" value="UniProtKB-KW"/>
</dbReference>
<keyword evidence="1" id="KW-0472">Membrane</keyword>
<name>A0ABS7BPP1_9SPHN</name>
<dbReference type="Pfam" id="PF01757">
    <property type="entry name" value="Acyl_transf_3"/>
    <property type="match status" value="1"/>
</dbReference>
<dbReference type="Proteomes" id="UP000759103">
    <property type="component" value="Unassembled WGS sequence"/>
</dbReference>
<reference evidence="3 4" key="1">
    <citation type="submission" date="2021-07" db="EMBL/GenBank/DDBJ databases">
        <title>Sphingomonas sp.</title>
        <authorList>
            <person name="Feng G."/>
            <person name="Li J."/>
            <person name="Pan M."/>
        </authorList>
    </citation>
    <scope>NUCLEOTIDE SEQUENCE [LARGE SCALE GENOMIC DNA]</scope>
    <source>
        <strain evidence="3 4">RRHST34</strain>
    </source>
</reference>
<dbReference type="InterPro" id="IPR002656">
    <property type="entry name" value="Acyl_transf_3_dom"/>
</dbReference>
<accession>A0ABS7BPP1</accession>
<evidence type="ECO:0000313" key="4">
    <source>
        <dbReference type="Proteomes" id="UP000759103"/>
    </source>
</evidence>
<evidence type="ECO:0000256" key="1">
    <source>
        <dbReference type="SAM" id="Phobius"/>
    </source>
</evidence>
<dbReference type="EMBL" id="JAHXZN010000003">
    <property type="protein sequence ID" value="MBW6531394.1"/>
    <property type="molecule type" value="Genomic_DNA"/>
</dbReference>
<evidence type="ECO:0000259" key="2">
    <source>
        <dbReference type="Pfam" id="PF01757"/>
    </source>
</evidence>
<feature type="transmembrane region" description="Helical" evidence="1">
    <location>
        <begin position="250"/>
        <end position="267"/>
    </location>
</feature>
<dbReference type="PANTHER" id="PTHR23028:SF53">
    <property type="entry name" value="ACYL_TRANSF_3 DOMAIN-CONTAINING PROTEIN"/>
    <property type="match status" value="1"/>
</dbReference>
<feature type="transmembrane region" description="Helical" evidence="1">
    <location>
        <begin position="312"/>
        <end position="332"/>
    </location>
</feature>
<keyword evidence="3" id="KW-0808">Transferase</keyword>
<evidence type="ECO:0000313" key="3">
    <source>
        <dbReference type="EMBL" id="MBW6531394.1"/>
    </source>
</evidence>
<dbReference type="InterPro" id="IPR050879">
    <property type="entry name" value="Acyltransferase_3"/>
</dbReference>
<feature type="transmembrane region" description="Helical" evidence="1">
    <location>
        <begin position="28"/>
        <end position="49"/>
    </location>
</feature>
<gene>
    <name evidence="3" type="ORF">KZ820_11675</name>
</gene>
<dbReference type="PANTHER" id="PTHR23028">
    <property type="entry name" value="ACETYLTRANSFERASE"/>
    <property type="match status" value="1"/>
</dbReference>